<dbReference type="AlphaFoldDB" id="A0A7S0ZXV6"/>
<gene>
    <name evidence="8" type="ORF">NSCI0253_LOCUS10465</name>
</gene>
<accession>A0A7S0ZXV6</accession>
<evidence type="ECO:0000256" key="3">
    <source>
        <dbReference type="ARBA" id="ARBA00022989"/>
    </source>
</evidence>
<feature type="transmembrane region" description="Helical" evidence="6">
    <location>
        <begin position="171"/>
        <end position="189"/>
    </location>
</feature>
<dbReference type="PANTHER" id="PTHR13439">
    <property type="entry name" value="CT120 PROTEIN"/>
    <property type="match status" value="1"/>
</dbReference>
<dbReference type="PROSITE" id="PS50922">
    <property type="entry name" value="TLC"/>
    <property type="match status" value="1"/>
</dbReference>
<feature type="domain" description="TLC" evidence="7">
    <location>
        <begin position="112"/>
        <end position="337"/>
    </location>
</feature>
<dbReference type="GO" id="GO:0055088">
    <property type="term" value="P:lipid homeostasis"/>
    <property type="evidence" value="ECO:0007669"/>
    <property type="project" value="TreeGrafter"/>
</dbReference>
<keyword evidence="2 5" id="KW-0812">Transmembrane</keyword>
<dbReference type="EMBL" id="HBFQ01015074">
    <property type="protein sequence ID" value="CAD8836117.1"/>
    <property type="molecule type" value="Transcribed_RNA"/>
</dbReference>
<dbReference type="PANTHER" id="PTHR13439:SF0">
    <property type="entry name" value="TOPOISOMERASE I DAMAGE AFFECTED PROTEIN 4"/>
    <property type="match status" value="1"/>
</dbReference>
<name>A0A7S0ZXV6_NOCSC</name>
<evidence type="ECO:0000256" key="6">
    <source>
        <dbReference type="SAM" id="Phobius"/>
    </source>
</evidence>
<keyword evidence="3 6" id="KW-1133">Transmembrane helix</keyword>
<dbReference type="Pfam" id="PF03798">
    <property type="entry name" value="TRAM_LAG1_CLN8"/>
    <property type="match status" value="1"/>
</dbReference>
<evidence type="ECO:0000256" key="5">
    <source>
        <dbReference type="PROSITE-ProRule" id="PRU00205"/>
    </source>
</evidence>
<feature type="transmembrane region" description="Helical" evidence="6">
    <location>
        <begin position="124"/>
        <end position="143"/>
    </location>
</feature>
<organism evidence="8">
    <name type="scientific">Noctiluca scintillans</name>
    <name type="common">Sea sparkle</name>
    <name type="synonym">Red tide dinoflagellate</name>
    <dbReference type="NCBI Taxonomy" id="2966"/>
    <lineage>
        <taxon>Eukaryota</taxon>
        <taxon>Sar</taxon>
        <taxon>Alveolata</taxon>
        <taxon>Dinophyceae</taxon>
        <taxon>Noctilucales</taxon>
        <taxon>Noctilucaceae</taxon>
        <taxon>Noctiluca</taxon>
    </lineage>
</organism>
<evidence type="ECO:0000256" key="1">
    <source>
        <dbReference type="ARBA" id="ARBA00004141"/>
    </source>
</evidence>
<dbReference type="GO" id="GO:0016020">
    <property type="term" value="C:membrane"/>
    <property type="evidence" value="ECO:0007669"/>
    <property type="project" value="UniProtKB-SubCell"/>
</dbReference>
<keyword evidence="4 5" id="KW-0472">Membrane</keyword>
<evidence type="ECO:0000313" key="8">
    <source>
        <dbReference type="EMBL" id="CAD8836117.1"/>
    </source>
</evidence>
<dbReference type="InterPro" id="IPR050846">
    <property type="entry name" value="TLCD"/>
</dbReference>
<proteinExistence type="predicted"/>
<comment type="subcellular location">
    <subcellularLocation>
        <location evidence="1">Membrane</location>
        <topology evidence="1">Multi-pass membrane protein</topology>
    </subcellularLocation>
</comment>
<evidence type="ECO:0000256" key="4">
    <source>
        <dbReference type="ARBA" id="ARBA00023136"/>
    </source>
</evidence>
<sequence>MALAANKDADPMVVAALNTLAAAEDAHRSAAESHTTPSHVQDRTANTVRQAKAMLELARGLPPKSTSSRSLLTSTNRFSEQSVGTRKLWRGRSTIEDHFNIDSSFRLLGPVAEQTNLTRQVHDFFNLVALIPIILLNIMNWASPLALWGPEGLRGDVSLEMLWEGGFSEEFWWLSLGYFVFDFLFIFTFPKCVHSPEVVLCHHVAAMNYILVPKFFPEFMWVMGAVMSVEVNTWFLVARRAFNTAGEKPFTTGISLFKSFRLAFVSCCFYVSWICNRLLVNMYVLTYIIRTYMDFIVNALPPPLDIRLVALIVQSSLLSLNIKWTVDLVRSKLKNVEETGL</sequence>
<reference evidence="8" key="1">
    <citation type="submission" date="2021-01" db="EMBL/GenBank/DDBJ databases">
        <authorList>
            <person name="Corre E."/>
            <person name="Pelletier E."/>
            <person name="Niang G."/>
            <person name="Scheremetjew M."/>
            <person name="Finn R."/>
            <person name="Kale V."/>
            <person name="Holt S."/>
            <person name="Cochrane G."/>
            <person name="Meng A."/>
            <person name="Brown T."/>
            <person name="Cohen L."/>
        </authorList>
    </citation>
    <scope>NUCLEOTIDE SEQUENCE</scope>
</reference>
<dbReference type="InterPro" id="IPR006634">
    <property type="entry name" value="TLC-dom"/>
</dbReference>
<dbReference type="GO" id="GO:0005783">
    <property type="term" value="C:endoplasmic reticulum"/>
    <property type="evidence" value="ECO:0007669"/>
    <property type="project" value="TreeGrafter"/>
</dbReference>
<evidence type="ECO:0000259" key="7">
    <source>
        <dbReference type="PROSITE" id="PS50922"/>
    </source>
</evidence>
<evidence type="ECO:0000256" key="2">
    <source>
        <dbReference type="ARBA" id="ARBA00022692"/>
    </source>
</evidence>
<feature type="transmembrane region" description="Helical" evidence="6">
    <location>
        <begin position="259"/>
        <end position="284"/>
    </location>
</feature>
<protein>
    <recommendedName>
        <fullName evidence="7">TLC domain-containing protein</fullName>
    </recommendedName>
</protein>